<keyword evidence="5" id="KW-0808">Transferase</keyword>
<comment type="catalytic activity">
    <reaction evidence="2">
        <text>glutathione + H2O = L-cysteinylglycine + L-glutamate</text>
        <dbReference type="Rhea" id="RHEA:28807"/>
        <dbReference type="ChEBI" id="CHEBI:15377"/>
        <dbReference type="ChEBI" id="CHEBI:29985"/>
        <dbReference type="ChEBI" id="CHEBI:57925"/>
        <dbReference type="ChEBI" id="CHEBI:61694"/>
        <dbReference type="EC" id="3.4.19.13"/>
    </reaction>
</comment>
<evidence type="ECO:0000256" key="8">
    <source>
        <dbReference type="ARBA" id="ARBA00023315"/>
    </source>
</evidence>
<evidence type="ECO:0000256" key="3">
    <source>
        <dbReference type="ARBA" id="ARBA00009381"/>
    </source>
</evidence>
<dbReference type="SUPFAM" id="SSF56235">
    <property type="entry name" value="N-terminal nucleophile aminohydrolases (Ntn hydrolases)"/>
    <property type="match status" value="1"/>
</dbReference>
<dbReference type="GO" id="GO:0036374">
    <property type="term" value="F:glutathione hydrolase activity"/>
    <property type="evidence" value="ECO:0007669"/>
    <property type="project" value="UniProtKB-EC"/>
</dbReference>
<evidence type="ECO:0000256" key="1">
    <source>
        <dbReference type="ARBA" id="ARBA00001049"/>
    </source>
</evidence>
<evidence type="ECO:0000256" key="10">
    <source>
        <dbReference type="PIRSR" id="PIRSR600101-1"/>
    </source>
</evidence>
<evidence type="ECO:0000313" key="13">
    <source>
        <dbReference type="Proteomes" id="UP001303473"/>
    </source>
</evidence>
<evidence type="ECO:0000256" key="5">
    <source>
        <dbReference type="ARBA" id="ARBA00022679"/>
    </source>
</evidence>
<dbReference type="PANTHER" id="PTHR11686:SF62">
    <property type="entry name" value="GLUTATHIONE HYDROLASE"/>
    <property type="match status" value="1"/>
</dbReference>
<feature type="binding site" evidence="11">
    <location>
        <position position="16"/>
    </location>
    <ligand>
        <name>L-glutamate</name>
        <dbReference type="ChEBI" id="CHEBI:29985"/>
    </ligand>
</feature>
<dbReference type="GO" id="GO:0006508">
    <property type="term" value="P:proteolysis"/>
    <property type="evidence" value="ECO:0007669"/>
    <property type="project" value="UniProtKB-KW"/>
</dbReference>
<dbReference type="Gene3D" id="3.60.20.40">
    <property type="match status" value="1"/>
</dbReference>
<comment type="catalytic activity">
    <reaction evidence="9">
        <text>an N-terminal (5-L-glutamyl)-[peptide] + an alpha-amino acid = 5-L-glutamyl amino acid + an N-terminal L-alpha-aminoacyl-[peptide]</text>
        <dbReference type="Rhea" id="RHEA:23904"/>
        <dbReference type="Rhea" id="RHEA-COMP:9780"/>
        <dbReference type="Rhea" id="RHEA-COMP:9795"/>
        <dbReference type="ChEBI" id="CHEBI:77644"/>
        <dbReference type="ChEBI" id="CHEBI:78597"/>
        <dbReference type="ChEBI" id="CHEBI:78599"/>
        <dbReference type="ChEBI" id="CHEBI:78608"/>
        <dbReference type="EC" id="2.3.2.2"/>
    </reaction>
</comment>
<feature type="binding site" evidence="11">
    <location>
        <position position="390"/>
    </location>
    <ligand>
        <name>L-glutamate</name>
        <dbReference type="ChEBI" id="CHEBI:29985"/>
    </ligand>
</feature>
<dbReference type="InterPro" id="IPR029055">
    <property type="entry name" value="Ntn_hydrolases_N"/>
</dbReference>
<evidence type="ECO:0000313" key="12">
    <source>
        <dbReference type="EMBL" id="KAK3946363.1"/>
    </source>
</evidence>
<keyword evidence="4" id="KW-0645">Protease</keyword>
<evidence type="ECO:0000256" key="11">
    <source>
        <dbReference type="PIRSR" id="PIRSR600101-2"/>
    </source>
</evidence>
<comment type="caution">
    <text evidence="12">The sequence shown here is derived from an EMBL/GenBank/DDBJ whole genome shotgun (WGS) entry which is preliminary data.</text>
</comment>
<dbReference type="InterPro" id="IPR043137">
    <property type="entry name" value="GGT_ssub_C"/>
</dbReference>
<reference evidence="13" key="1">
    <citation type="journal article" date="2023" name="Mol. Phylogenet. Evol.">
        <title>Genome-scale phylogeny and comparative genomics of the fungal order Sordariales.</title>
        <authorList>
            <person name="Hensen N."/>
            <person name="Bonometti L."/>
            <person name="Westerberg I."/>
            <person name="Brannstrom I.O."/>
            <person name="Guillou S."/>
            <person name="Cros-Aarteil S."/>
            <person name="Calhoun S."/>
            <person name="Haridas S."/>
            <person name="Kuo A."/>
            <person name="Mondo S."/>
            <person name="Pangilinan J."/>
            <person name="Riley R."/>
            <person name="LaButti K."/>
            <person name="Andreopoulos B."/>
            <person name="Lipzen A."/>
            <person name="Chen C."/>
            <person name="Yan M."/>
            <person name="Daum C."/>
            <person name="Ng V."/>
            <person name="Clum A."/>
            <person name="Steindorff A."/>
            <person name="Ohm R.A."/>
            <person name="Martin F."/>
            <person name="Silar P."/>
            <person name="Natvig D.O."/>
            <person name="Lalanne C."/>
            <person name="Gautier V."/>
            <person name="Ament-Velasquez S.L."/>
            <person name="Kruys A."/>
            <person name="Hutchinson M.I."/>
            <person name="Powell A.J."/>
            <person name="Barry K."/>
            <person name="Miller A.N."/>
            <person name="Grigoriev I.V."/>
            <person name="Debuchy R."/>
            <person name="Gladieux P."/>
            <person name="Hiltunen Thoren M."/>
            <person name="Johannesson H."/>
        </authorList>
    </citation>
    <scope>NUCLEOTIDE SEQUENCE [LARGE SCALE GENOMIC DNA]</scope>
    <source>
        <strain evidence="13">CBS 340.73</strain>
    </source>
</reference>
<evidence type="ECO:0000256" key="6">
    <source>
        <dbReference type="ARBA" id="ARBA00022801"/>
    </source>
</evidence>
<keyword evidence="6" id="KW-0378">Hydrolase</keyword>
<dbReference type="GO" id="GO:0005886">
    <property type="term" value="C:plasma membrane"/>
    <property type="evidence" value="ECO:0007669"/>
    <property type="project" value="TreeGrafter"/>
</dbReference>
<dbReference type="InterPro" id="IPR000101">
    <property type="entry name" value="GGT_peptidase"/>
</dbReference>
<comment type="catalytic activity">
    <reaction evidence="1">
        <text>an S-substituted glutathione + H2O = an S-substituted L-cysteinylglycine + L-glutamate</text>
        <dbReference type="Rhea" id="RHEA:59468"/>
        <dbReference type="ChEBI" id="CHEBI:15377"/>
        <dbReference type="ChEBI" id="CHEBI:29985"/>
        <dbReference type="ChEBI" id="CHEBI:90779"/>
        <dbReference type="ChEBI" id="CHEBI:143103"/>
        <dbReference type="EC" id="3.4.19.13"/>
    </reaction>
</comment>
<proteinExistence type="inferred from homology"/>
<dbReference type="Gene3D" id="1.10.246.130">
    <property type="match status" value="1"/>
</dbReference>
<keyword evidence="8" id="KW-0012">Acyltransferase</keyword>
<dbReference type="AlphaFoldDB" id="A0AAN6NK81"/>
<sequence>MLVRGSDGSYESIDYRETAPAAAFRDMYEHDRNASITGALSVAVPGELRGLEYLHTKYGRLPWETVVTPAVKVARTGFEVNEDLVRYMGAAMQNTRFLVEDPVWAQDFAPNGTLVKLGDIITRKRYADSLEKIARYGAAIFYEGELAQSMVELIQSLNGTMTLDDLKDYTVKTGKPLSADYRGYRLFTTAAPSSGAVTLSMLKTLEQYPFREDPWKDGNLTLHRFVEAMKFAYGARQELGDPEFLRNINEYEKRMLSDKTAREVRGKIMDNQTQPVEVYDPEGVYAADSWGTSHIVTADSSGMTVSSTTTINLLFGAQIMTPDTGIILNDEMDDFSQPGHRNAFGFEPAPANFISPRKRPLSSITPLMAEYIDKNTDNEAFVFATGAAGGSRIVSATAQTAWHVLEHGFSLAEALAAPRLHHQLMPDVLLVEHMENFNGHLDGFDNETYENLAARKHNVQWQNPGLSAVQAIMRLPNGTFVAASEPRQVNSGGFSI</sequence>
<dbReference type="InterPro" id="IPR043138">
    <property type="entry name" value="GGT_lsub"/>
</dbReference>
<protein>
    <submittedName>
        <fullName evidence="12">Gamma-glutamyltranspeptidase 1</fullName>
    </submittedName>
</protein>
<keyword evidence="7" id="KW-0325">Glycoprotein</keyword>
<dbReference type="FunFam" id="1.10.246.130:FF:000005">
    <property type="entry name" value="Gamma-glutamyltranspeptidase 1, putative"/>
    <property type="match status" value="1"/>
</dbReference>
<dbReference type="PRINTS" id="PR01210">
    <property type="entry name" value="GGTRANSPTASE"/>
</dbReference>
<feature type="binding site" evidence="11">
    <location>
        <begin position="362"/>
        <end position="363"/>
    </location>
    <ligand>
        <name>L-glutamate</name>
        <dbReference type="ChEBI" id="CHEBI:29985"/>
    </ligand>
</feature>
<feature type="active site" description="Nucleophile" evidence="10">
    <location>
        <position position="292"/>
    </location>
</feature>
<dbReference type="EMBL" id="MU853752">
    <property type="protein sequence ID" value="KAK3946363.1"/>
    <property type="molecule type" value="Genomic_DNA"/>
</dbReference>
<dbReference type="Proteomes" id="UP001303473">
    <property type="component" value="Unassembled WGS sequence"/>
</dbReference>
<name>A0AAN6NK81_9PEZI</name>
<dbReference type="Pfam" id="PF01019">
    <property type="entry name" value="G_glu_transpept"/>
    <property type="match status" value="1"/>
</dbReference>
<evidence type="ECO:0000256" key="9">
    <source>
        <dbReference type="ARBA" id="ARBA00047417"/>
    </source>
</evidence>
<accession>A0AAN6NK81</accession>
<dbReference type="GO" id="GO:0103068">
    <property type="term" value="F:leukotriene C4 gamma-glutamyl transferase activity"/>
    <property type="evidence" value="ECO:0007669"/>
    <property type="project" value="UniProtKB-EC"/>
</dbReference>
<dbReference type="PANTHER" id="PTHR11686">
    <property type="entry name" value="GAMMA GLUTAMYL TRANSPEPTIDASE"/>
    <property type="match status" value="1"/>
</dbReference>
<dbReference type="GO" id="GO:0006751">
    <property type="term" value="P:glutathione catabolic process"/>
    <property type="evidence" value="ECO:0007669"/>
    <property type="project" value="InterPro"/>
</dbReference>
<gene>
    <name evidence="12" type="ORF">QBC46DRAFT_369590</name>
</gene>
<feature type="binding site" evidence="11">
    <location>
        <begin position="310"/>
        <end position="312"/>
    </location>
    <ligand>
        <name>L-glutamate</name>
        <dbReference type="ChEBI" id="CHEBI:29985"/>
    </ligand>
</feature>
<feature type="binding site" evidence="11">
    <location>
        <position position="334"/>
    </location>
    <ligand>
        <name>L-glutamate</name>
        <dbReference type="ChEBI" id="CHEBI:29985"/>
    </ligand>
</feature>
<evidence type="ECO:0000256" key="2">
    <source>
        <dbReference type="ARBA" id="ARBA00001089"/>
    </source>
</evidence>
<keyword evidence="13" id="KW-1185">Reference proteome</keyword>
<evidence type="ECO:0000256" key="4">
    <source>
        <dbReference type="ARBA" id="ARBA00022670"/>
    </source>
</evidence>
<comment type="similarity">
    <text evidence="3">Belongs to the gamma-glutamyltransferase family.</text>
</comment>
<organism evidence="12 13">
    <name type="scientific">Diplogelasinospora grovesii</name>
    <dbReference type="NCBI Taxonomy" id="303347"/>
    <lineage>
        <taxon>Eukaryota</taxon>
        <taxon>Fungi</taxon>
        <taxon>Dikarya</taxon>
        <taxon>Ascomycota</taxon>
        <taxon>Pezizomycotina</taxon>
        <taxon>Sordariomycetes</taxon>
        <taxon>Sordariomycetidae</taxon>
        <taxon>Sordariales</taxon>
        <taxon>Diplogelasinosporaceae</taxon>
        <taxon>Diplogelasinospora</taxon>
    </lineage>
</organism>
<evidence type="ECO:0000256" key="7">
    <source>
        <dbReference type="ARBA" id="ARBA00023180"/>
    </source>
</evidence>